<gene>
    <name evidence="1" type="ORF">J1N35_037694</name>
</gene>
<accession>A0A9D3ZM60</accession>
<evidence type="ECO:0000313" key="2">
    <source>
        <dbReference type="Proteomes" id="UP000828251"/>
    </source>
</evidence>
<comment type="caution">
    <text evidence="1">The sequence shown here is derived from an EMBL/GenBank/DDBJ whole genome shotgun (WGS) entry which is preliminary data.</text>
</comment>
<dbReference type="EMBL" id="JAIQCV010000011">
    <property type="protein sequence ID" value="KAH1046910.1"/>
    <property type="molecule type" value="Genomic_DNA"/>
</dbReference>
<evidence type="ECO:0000313" key="1">
    <source>
        <dbReference type="EMBL" id="KAH1046910.1"/>
    </source>
</evidence>
<dbReference type="AlphaFoldDB" id="A0A9D3ZM60"/>
<reference evidence="1 2" key="1">
    <citation type="journal article" date="2021" name="Plant Biotechnol. J.">
        <title>Multi-omics assisted identification of the key and species-specific regulatory components of drought-tolerant mechanisms in Gossypium stocksii.</title>
        <authorList>
            <person name="Yu D."/>
            <person name="Ke L."/>
            <person name="Zhang D."/>
            <person name="Wu Y."/>
            <person name="Sun Y."/>
            <person name="Mei J."/>
            <person name="Sun J."/>
            <person name="Sun Y."/>
        </authorList>
    </citation>
    <scope>NUCLEOTIDE SEQUENCE [LARGE SCALE GENOMIC DNA]</scope>
    <source>
        <strain evidence="2">cv. E1</strain>
        <tissue evidence="1">Leaf</tissue>
    </source>
</reference>
<protein>
    <submittedName>
        <fullName evidence="1">Uncharacterized protein</fullName>
    </submittedName>
</protein>
<proteinExistence type="predicted"/>
<organism evidence="1 2">
    <name type="scientific">Gossypium stocksii</name>
    <dbReference type="NCBI Taxonomy" id="47602"/>
    <lineage>
        <taxon>Eukaryota</taxon>
        <taxon>Viridiplantae</taxon>
        <taxon>Streptophyta</taxon>
        <taxon>Embryophyta</taxon>
        <taxon>Tracheophyta</taxon>
        <taxon>Spermatophyta</taxon>
        <taxon>Magnoliopsida</taxon>
        <taxon>eudicotyledons</taxon>
        <taxon>Gunneridae</taxon>
        <taxon>Pentapetalae</taxon>
        <taxon>rosids</taxon>
        <taxon>malvids</taxon>
        <taxon>Malvales</taxon>
        <taxon>Malvaceae</taxon>
        <taxon>Malvoideae</taxon>
        <taxon>Gossypium</taxon>
    </lineage>
</organism>
<sequence>MMPMPCPRHGLIRDLSLRCPSYSQTWSYRGSMSHLGADAMPQTWSYTGPHMDTNAMSRHGLTWDLCSVSMPCPRHGLTRDLQCS</sequence>
<dbReference type="Proteomes" id="UP000828251">
    <property type="component" value="Unassembled WGS sequence"/>
</dbReference>
<keyword evidence="2" id="KW-1185">Reference proteome</keyword>
<name>A0A9D3ZM60_9ROSI</name>